<evidence type="ECO:0000256" key="9">
    <source>
        <dbReference type="ARBA" id="ARBA00023004"/>
    </source>
</evidence>
<dbReference type="SUPFAM" id="SSF56672">
    <property type="entry name" value="DNA/RNA polymerases"/>
    <property type="match status" value="1"/>
</dbReference>
<comment type="catalytic activity">
    <reaction evidence="12 13">
        <text>DNA(n) + a 2'-deoxyribonucleoside 5'-triphosphate = DNA(n+1) + diphosphate</text>
        <dbReference type="Rhea" id="RHEA:22508"/>
        <dbReference type="Rhea" id="RHEA-COMP:17339"/>
        <dbReference type="Rhea" id="RHEA-COMP:17340"/>
        <dbReference type="ChEBI" id="CHEBI:33019"/>
        <dbReference type="ChEBI" id="CHEBI:61560"/>
        <dbReference type="ChEBI" id="CHEBI:173112"/>
        <dbReference type="EC" id="2.7.7.7"/>
    </reaction>
</comment>
<evidence type="ECO:0000256" key="6">
    <source>
        <dbReference type="ARBA" id="ARBA00022763"/>
    </source>
</evidence>
<evidence type="ECO:0000256" key="5">
    <source>
        <dbReference type="ARBA" id="ARBA00022723"/>
    </source>
</evidence>
<keyword evidence="3 13" id="KW-0808">Transferase</keyword>
<sequence length="1769" mass="201355">MFLVRIFNIDFYMSAPIEGIDPLHSDFRGTTIKSVPIIRIFGSSEVGLKTCLHIHGVFPYLYIPFDGSEDADSVIYQIANKLDQAINISFGHASSTSQHVYKIILVSGKPFYGYHPRDHLFLKIYFYNPLIMKKACNLLQNGNVFGKVYQLHEAHVPFILQFMIDYNLHGMNFISLSQVRYRSNPDIPQDDIPTELLLPPTIAKRSISQIEADGLADNIVNRLEITSNNTCKNPGIESLWEDEKQRRRHQNESSQLSPCISQNRTTVPPTDSHNLYKTSLHDQLFSENGKNFKTYKDLTLYPVEAPKSHKIINASSIECHLSNSDMQSSSSLVVSSQNSNEYSFLDNTGLDSFNDTQSNNLLNILHDLVEEIDNDVEEDSILSQTIKPSPESDDENEHDMVMPLVTTPFKSLESSDGIKVSSTVQVHKHVSFEDDQYATNVDIQRKDNIHSQHKSSTVLVETSINDQQDVNLPEQVKRKLNFMEMKGCLISSTSASDSLINKCDENTTVENNQHGYKKTNVQKDLLNEEGARLNNGEISDAGTSEDDHIDANSLSSFLHQSLGHSNERKQKEDLYYIASNLNTTNSSLSYKQLEDIHSSPSSLLHPADLSEKLEVTVSSTHSLHNLQKHFNKCEQVSHKPAFTQGLSTLQAVVIDETELRLEVPDYYILIPKFNPPSREVVSNTLNDYGIPTHSYTRPFCSNCDDAISEVEVGHKKLRIATLCDVVDFENTIATHGLQQLMKNKIQELHPQPEILSKQLSNMKLSFCDTNECVLTTVKLPPTLQDVKLWIEQQNEKNVKASSTKKPKQKVLIPYSPNAANSDDSLMSISPFSPVNSPMAVDKIFSQTPKSSNCTPKSKNLKRRSRKLSNKLLEKSRKMKKFIELTTTVDSESSLRKTLAQSQLLNYLSSSDHKDSSHITGVTPDNTHCFKASLENLQKARAVTVHQYLTILVMELHIKTRTNLKPDPEFDSIRAIFYAVCDDVPIDCENVGLIAVVSDVNSEHFKQSVYENNFNCHITFVDNESNLIAEFVKLVRKLDPDLVAGYEIQMLSWGYLIERGNFLHINLHYQLSRAEIKLSSVVDDDSANELKLVGRIVLNVWRLMRHEIALQSYTFENIVYHILHKRLPLYSFKDLSSWWEDSKPMYRHKTVHFYLRRVMGIVELLDRLDLIGRTSELARLFGIQFYEVLSRGSQFRVESMMLRLAKPLNYVAVSPSVQQRATMRAPEYLPLILEPDSQMYVDPVIVFDFQSLYPSMMIAYNYCFSTCLGRVENLGQDTPFEFGATHLKVSPRLLKKLFHRDLITYSPCGVAYVKPKVRQGILPRMLTEILDTRLMVKKSMKLNKEDKLLQRVLHSRQLGLKLIANVTYGYTAANFSGRMPAVELADSVVSKGRETLMRAIKLIENNQRWDAKVIYGDTDSIFVLIAGKSREAAFKIGEEIADEVTNDNPSPVRLKLEKIFQPCILQTKKRYVGYMYESVDQVEPEFCAKGIETVRRDGCPAVSKMLEKSLKLLFETCDISLIRKYVVRQFTKMLSGRICLQDVIFAKEYRGAANYRPGACVPVLELTRKWLAVDRRSEPRCGERVPYVIVNGPPGLPLIKLVRSPRELLADSSLKPNMFYYITRVIIPPLNRCFTLLGVDINKWFNSMPRKQMQIGYTSPDSKDRKTAISHYFSSTDRVICGQQAQEGTCIDCQNNPQEALATLQTKIRLWNRSYQEVNLICFSCDGHPDTRPCVSLDCPVMYYIKKLHQDIQQIPYILHVSSSSLNLEF</sequence>
<dbReference type="GO" id="GO:0006260">
    <property type="term" value="P:DNA replication"/>
    <property type="evidence" value="ECO:0007669"/>
    <property type="project" value="UniProtKB-KW"/>
</dbReference>
<dbReference type="PANTHER" id="PTHR45812:SF1">
    <property type="entry name" value="DNA POLYMERASE ZETA CATALYTIC SUBUNIT"/>
    <property type="match status" value="1"/>
</dbReference>
<feature type="compositionally biased region" description="Polar residues" evidence="14">
    <location>
        <begin position="845"/>
        <end position="855"/>
    </location>
</feature>
<feature type="domain" description="DNA-directed DNA polymerase family B multifunctional" evidence="15">
    <location>
        <begin position="1183"/>
        <end position="1634"/>
    </location>
</feature>
<keyword evidence="13" id="KW-0539">Nucleus</keyword>
<dbReference type="InterPro" id="IPR056447">
    <property type="entry name" value="REV3_N"/>
</dbReference>
<evidence type="ECO:0000259" key="18">
    <source>
        <dbReference type="Pfam" id="PF24055"/>
    </source>
</evidence>
<feature type="region of interest" description="Disordered" evidence="14">
    <location>
        <begin position="243"/>
        <end position="273"/>
    </location>
</feature>
<evidence type="ECO:0000256" key="2">
    <source>
        <dbReference type="ARBA" id="ARBA00005755"/>
    </source>
</evidence>
<dbReference type="GO" id="GO:0003887">
    <property type="term" value="F:DNA-directed DNA polymerase activity"/>
    <property type="evidence" value="ECO:0007669"/>
    <property type="project" value="UniProtKB-KW"/>
</dbReference>
<dbReference type="InterPro" id="IPR006134">
    <property type="entry name" value="DNA-dir_DNA_pol_B_multi_dom"/>
</dbReference>
<keyword evidence="5 13" id="KW-0479">Metal-binding</keyword>
<dbReference type="PRINTS" id="PR00106">
    <property type="entry name" value="DNAPOLB"/>
</dbReference>
<dbReference type="Pfam" id="PF03104">
    <property type="entry name" value="DNA_pol_B_exo1"/>
    <property type="match status" value="1"/>
</dbReference>
<dbReference type="FunFam" id="3.30.420.10:FF:000024">
    <property type="entry name" value="DNA polymerase zeta catalytic subunit"/>
    <property type="match status" value="1"/>
</dbReference>
<evidence type="ECO:0000256" key="4">
    <source>
        <dbReference type="ARBA" id="ARBA00022695"/>
    </source>
</evidence>
<feature type="domain" description="DNA polymerase zeta catalytic subunit N-terminal" evidence="19">
    <location>
        <begin position="1"/>
        <end position="55"/>
    </location>
</feature>
<keyword evidence="13" id="KW-0238">DNA-binding</keyword>
<evidence type="ECO:0000259" key="17">
    <source>
        <dbReference type="Pfam" id="PF14260"/>
    </source>
</evidence>
<feature type="compositionally biased region" description="Polar residues" evidence="14">
    <location>
        <begin position="252"/>
        <end position="273"/>
    </location>
</feature>
<keyword evidence="13" id="KW-0004">4Fe-4S</keyword>
<reference evidence="20 21" key="1">
    <citation type="journal article" date="2024" name="Insects">
        <title>An Improved Chromosome-Level Genome Assembly of the Firefly Pyrocoelia pectoralis.</title>
        <authorList>
            <person name="Fu X."/>
            <person name="Meyer-Rochow V.B."/>
            <person name="Ballantyne L."/>
            <person name="Zhu X."/>
        </authorList>
    </citation>
    <scope>NUCLEOTIDE SEQUENCE [LARGE SCALE GENOMIC DNA]</scope>
    <source>
        <strain evidence="20">XCY_ONT2</strain>
    </source>
</reference>
<dbReference type="CDD" id="cd05534">
    <property type="entry name" value="POLBc_zeta"/>
    <property type="match status" value="1"/>
</dbReference>
<keyword evidence="11" id="KW-0234">DNA repair</keyword>
<dbReference type="FunFam" id="1.10.287.690:FF:000002">
    <property type="entry name" value="DNA polymerase zeta"/>
    <property type="match status" value="1"/>
</dbReference>
<accession>A0AAN7VMA7</accession>
<dbReference type="GO" id="GO:0000166">
    <property type="term" value="F:nucleotide binding"/>
    <property type="evidence" value="ECO:0007669"/>
    <property type="project" value="InterPro"/>
</dbReference>
<comment type="similarity">
    <text evidence="2 13">Belongs to the DNA polymerase type-B family.</text>
</comment>
<dbReference type="Proteomes" id="UP001329430">
    <property type="component" value="Chromosome 1"/>
</dbReference>
<evidence type="ECO:0000256" key="7">
    <source>
        <dbReference type="ARBA" id="ARBA00022833"/>
    </source>
</evidence>
<keyword evidence="21" id="KW-1185">Reference proteome</keyword>
<dbReference type="GO" id="GO:0000724">
    <property type="term" value="P:double-strand break repair via homologous recombination"/>
    <property type="evidence" value="ECO:0007669"/>
    <property type="project" value="TreeGrafter"/>
</dbReference>
<dbReference type="PANTHER" id="PTHR45812">
    <property type="entry name" value="DNA POLYMERASE ZETA CATALYTIC SUBUNIT"/>
    <property type="match status" value="1"/>
</dbReference>
<dbReference type="GO" id="GO:0008270">
    <property type="term" value="F:zinc ion binding"/>
    <property type="evidence" value="ECO:0007669"/>
    <property type="project" value="UniProtKB-KW"/>
</dbReference>
<dbReference type="GO" id="GO:0003677">
    <property type="term" value="F:DNA binding"/>
    <property type="evidence" value="ECO:0007669"/>
    <property type="project" value="UniProtKB-KW"/>
</dbReference>
<feature type="domain" description="DNA-directed DNA polymerase family B exonuclease" evidence="16">
    <location>
        <begin position="946"/>
        <end position="1116"/>
    </location>
</feature>
<dbReference type="InterPro" id="IPR006172">
    <property type="entry name" value="DNA-dir_DNA_pol_B"/>
</dbReference>
<dbReference type="Pfam" id="PF24065">
    <property type="entry name" value="REV3_N"/>
    <property type="match status" value="1"/>
</dbReference>
<comment type="caution">
    <text evidence="20">The sequence shown here is derived from an EMBL/GenBank/DDBJ whole genome shotgun (WGS) entry which is preliminary data.</text>
</comment>
<dbReference type="InterPro" id="IPR006133">
    <property type="entry name" value="DNA-dir_DNA_pol_B_exonuc"/>
</dbReference>
<evidence type="ECO:0000256" key="11">
    <source>
        <dbReference type="ARBA" id="ARBA00023204"/>
    </source>
</evidence>
<dbReference type="Pfam" id="PF14260">
    <property type="entry name" value="zf-C4pol"/>
    <property type="match status" value="1"/>
</dbReference>
<dbReference type="EC" id="2.7.7.7" evidence="13"/>
<dbReference type="InterPro" id="IPR036397">
    <property type="entry name" value="RNaseH_sf"/>
</dbReference>
<feature type="region of interest" description="Disordered" evidence="14">
    <location>
        <begin position="845"/>
        <end position="866"/>
    </location>
</feature>
<evidence type="ECO:0000256" key="3">
    <source>
        <dbReference type="ARBA" id="ARBA00022679"/>
    </source>
</evidence>
<dbReference type="Gene3D" id="3.30.342.10">
    <property type="entry name" value="DNA Polymerase, chain B, domain 1"/>
    <property type="match status" value="1"/>
</dbReference>
<keyword evidence="6" id="KW-0227">DNA damage</keyword>
<evidence type="ECO:0000256" key="1">
    <source>
        <dbReference type="ARBA" id="ARBA00001966"/>
    </source>
</evidence>
<dbReference type="Gene3D" id="3.90.1600.10">
    <property type="entry name" value="Palm domain of DNA polymerase"/>
    <property type="match status" value="1"/>
</dbReference>
<evidence type="ECO:0000256" key="10">
    <source>
        <dbReference type="ARBA" id="ARBA00023014"/>
    </source>
</evidence>
<evidence type="ECO:0000256" key="8">
    <source>
        <dbReference type="ARBA" id="ARBA00022932"/>
    </source>
</evidence>
<evidence type="ECO:0000256" key="14">
    <source>
        <dbReference type="SAM" id="MobiDB-lite"/>
    </source>
</evidence>
<comment type="subcellular location">
    <subcellularLocation>
        <location evidence="13">Nucleus</location>
    </subcellularLocation>
</comment>
<dbReference type="InterPro" id="IPR023211">
    <property type="entry name" value="DNA_pol_palm_dom_sf"/>
</dbReference>
<dbReference type="EMBL" id="JAVRBK010000001">
    <property type="protein sequence ID" value="KAK5650145.1"/>
    <property type="molecule type" value="Genomic_DNA"/>
</dbReference>
<dbReference type="GO" id="GO:0016035">
    <property type="term" value="C:zeta DNA polymerase complex"/>
    <property type="evidence" value="ECO:0007669"/>
    <property type="project" value="InterPro"/>
</dbReference>
<evidence type="ECO:0000313" key="21">
    <source>
        <dbReference type="Proteomes" id="UP001329430"/>
    </source>
</evidence>
<dbReference type="InterPro" id="IPR025687">
    <property type="entry name" value="Znf-C4pol"/>
</dbReference>
<keyword evidence="10 13" id="KW-0411">Iron-sulfur</keyword>
<dbReference type="GO" id="GO:0051539">
    <property type="term" value="F:4 iron, 4 sulfur cluster binding"/>
    <property type="evidence" value="ECO:0007669"/>
    <property type="project" value="UniProtKB-KW"/>
</dbReference>
<feature type="domain" description="C4-type zinc-finger of DNA polymerase delta" evidence="17">
    <location>
        <begin position="1678"/>
        <end position="1742"/>
    </location>
</feature>
<dbReference type="InterPro" id="IPR012337">
    <property type="entry name" value="RNaseH-like_sf"/>
</dbReference>
<proteinExistence type="inferred from homology"/>
<comment type="cofactor">
    <cofactor evidence="1 13">
        <name>[4Fe-4S] cluster</name>
        <dbReference type="ChEBI" id="CHEBI:49883"/>
    </cofactor>
</comment>
<dbReference type="Gene3D" id="1.10.287.690">
    <property type="entry name" value="Helix hairpin bin"/>
    <property type="match status" value="1"/>
</dbReference>
<dbReference type="Pfam" id="PF00136">
    <property type="entry name" value="DNA_pol_B"/>
    <property type="match status" value="1"/>
</dbReference>
<evidence type="ECO:0000256" key="12">
    <source>
        <dbReference type="ARBA" id="ARBA00049244"/>
    </source>
</evidence>
<dbReference type="InterPro" id="IPR056435">
    <property type="entry name" value="DPOD/Z_N"/>
</dbReference>
<dbReference type="CDD" id="cd05778">
    <property type="entry name" value="DNA_polB_zeta_exo"/>
    <property type="match status" value="1"/>
</dbReference>
<keyword evidence="8 13" id="KW-0239">DNA-directed DNA polymerase</keyword>
<dbReference type="GO" id="GO:0042276">
    <property type="term" value="P:error-prone translesion synthesis"/>
    <property type="evidence" value="ECO:0007669"/>
    <property type="project" value="TreeGrafter"/>
</dbReference>
<dbReference type="Pfam" id="PF24055">
    <property type="entry name" value="POL3_N"/>
    <property type="match status" value="1"/>
</dbReference>
<keyword evidence="13" id="KW-0863">Zinc-finger</keyword>
<dbReference type="FunFam" id="1.10.132.60:FF:000005">
    <property type="entry name" value="Putative DNA polymerase zeta catalytic subunit"/>
    <property type="match status" value="1"/>
</dbReference>
<protein>
    <recommendedName>
        <fullName evidence="13">DNA polymerase</fullName>
        <ecNumber evidence="13">2.7.7.7</ecNumber>
    </recommendedName>
</protein>
<keyword evidence="7 13" id="KW-0862">Zinc</keyword>
<dbReference type="InterPro" id="IPR017964">
    <property type="entry name" value="DNA-dir_DNA_pol_B_CS"/>
</dbReference>
<keyword evidence="4 13" id="KW-0548">Nucleotidyltransferase</keyword>
<name>A0AAN7VMA7_9COLE</name>
<dbReference type="FunFam" id="3.30.342.10:FF:000002">
    <property type="entry name" value="DNA polymerase zeta catalytic subunit isoform X1"/>
    <property type="match status" value="1"/>
</dbReference>
<evidence type="ECO:0000256" key="13">
    <source>
        <dbReference type="RuleBase" id="RU000442"/>
    </source>
</evidence>
<evidence type="ECO:0000259" key="16">
    <source>
        <dbReference type="Pfam" id="PF03104"/>
    </source>
</evidence>
<dbReference type="PROSITE" id="PS00116">
    <property type="entry name" value="DNA_POLYMERASE_B"/>
    <property type="match status" value="1"/>
</dbReference>
<evidence type="ECO:0000259" key="19">
    <source>
        <dbReference type="Pfam" id="PF24065"/>
    </source>
</evidence>
<gene>
    <name evidence="20" type="ORF">RI129_001174</name>
</gene>
<feature type="domain" description="DNA polymerase delta/zeta catalytic subunit N-terminal" evidence="18">
    <location>
        <begin position="56"/>
        <end position="133"/>
    </location>
</feature>
<dbReference type="InterPro" id="IPR042087">
    <property type="entry name" value="DNA_pol_B_thumb"/>
</dbReference>
<dbReference type="Gene3D" id="3.30.420.10">
    <property type="entry name" value="Ribonuclease H-like superfamily/Ribonuclease H"/>
    <property type="match status" value="1"/>
</dbReference>
<dbReference type="GO" id="GO:0005634">
    <property type="term" value="C:nucleus"/>
    <property type="evidence" value="ECO:0007669"/>
    <property type="project" value="UniProtKB-SubCell"/>
</dbReference>
<dbReference type="InterPro" id="IPR043502">
    <property type="entry name" value="DNA/RNA_pol_sf"/>
</dbReference>
<keyword evidence="13" id="KW-0235">DNA replication</keyword>
<organism evidence="20 21">
    <name type="scientific">Pyrocoelia pectoralis</name>
    <dbReference type="NCBI Taxonomy" id="417401"/>
    <lineage>
        <taxon>Eukaryota</taxon>
        <taxon>Metazoa</taxon>
        <taxon>Ecdysozoa</taxon>
        <taxon>Arthropoda</taxon>
        <taxon>Hexapoda</taxon>
        <taxon>Insecta</taxon>
        <taxon>Pterygota</taxon>
        <taxon>Neoptera</taxon>
        <taxon>Endopterygota</taxon>
        <taxon>Coleoptera</taxon>
        <taxon>Polyphaga</taxon>
        <taxon>Elateriformia</taxon>
        <taxon>Elateroidea</taxon>
        <taxon>Lampyridae</taxon>
        <taxon>Lampyrinae</taxon>
        <taxon>Pyrocoelia</taxon>
    </lineage>
</organism>
<dbReference type="SMART" id="SM00486">
    <property type="entry name" value="POLBc"/>
    <property type="match status" value="1"/>
</dbReference>
<keyword evidence="9 13" id="KW-0408">Iron</keyword>
<dbReference type="InterPro" id="IPR030559">
    <property type="entry name" value="PolZ_Rev3"/>
</dbReference>
<evidence type="ECO:0000313" key="20">
    <source>
        <dbReference type="EMBL" id="KAK5650145.1"/>
    </source>
</evidence>
<evidence type="ECO:0000259" key="15">
    <source>
        <dbReference type="Pfam" id="PF00136"/>
    </source>
</evidence>
<dbReference type="SUPFAM" id="SSF53098">
    <property type="entry name" value="Ribonuclease H-like"/>
    <property type="match status" value="1"/>
</dbReference>
<dbReference type="Gene3D" id="1.10.132.60">
    <property type="entry name" value="DNA polymerase family B, C-terminal domain"/>
    <property type="match status" value="1"/>
</dbReference>